<keyword evidence="4" id="KW-0547">Nucleotide-binding</keyword>
<dbReference type="PANTHER" id="PTHR32309">
    <property type="entry name" value="TYROSINE-PROTEIN KINASE"/>
    <property type="match status" value="1"/>
</dbReference>
<dbReference type="EC" id="2.7.10.2" evidence="2"/>
<evidence type="ECO:0000256" key="1">
    <source>
        <dbReference type="ARBA" id="ARBA00007316"/>
    </source>
</evidence>
<evidence type="ECO:0000256" key="5">
    <source>
        <dbReference type="ARBA" id="ARBA00022777"/>
    </source>
</evidence>
<dbReference type="InterPro" id="IPR027417">
    <property type="entry name" value="P-loop_NTPase"/>
</dbReference>
<comment type="catalytic activity">
    <reaction evidence="8">
        <text>L-tyrosyl-[protein] + ATP = O-phospho-L-tyrosyl-[protein] + ADP + H(+)</text>
        <dbReference type="Rhea" id="RHEA:10596"/>
        <dbReference type="Rhea" id="RHEA-COMP:10136"/>
        <dbReference type="Rhea" id="RHEA-COMP:20101"/>
        <dbReference type="ChEBI" id="CHEBI:15378"/>
        <dbReference type="ChEBI" id="CHEBI:30616"/>
        <dbReference type="ChEBI" id="CHEBI:46858"/>
        <dbReference type="ChEBI" id="CHEBI:61978"/>
        <dbReference type="ChEBI" id="CHEBI:456216"/>
        <dbReference type="EC" id="2.7.10.2"/>
    </reaction>
</comment>
<dbReference type="AlphaFoldDB" id="A0A7C4TH03"/>
<evidence type="ECO:0000256" key="6">
    <source>
        <dbReference type="ARBA" id="ARBA00022840"/>
    </source>
</evidence>
<evidence type="ECO:0000256" key="4">
    <source>
        <dbReference type="ARBA" id="ARBA00022741"/>
    </source>
</evidence>
<keyword evidence="7" id="KW-0829">Tyrosine-protein kinase</keyword>
<dbReference type="GO" id="GO:0005886">
    <property type="term" value="C:plasma membrane"/>
    <property type="evidence" value="ECO:0007669"/>
    <property type="project" value="TreeGrafter"/>
</dbReference>
<evidence type="ECO:0000256" key="7">
    <source>
        <dbReference type="ARBA" id="ARBA00023137"/>
    </source>
</evidence>
<keyword evidence="9" id="KW-0175">Coiled coil</keyword>
<reference evidence="12" key="1">
    <citation type="journal article" date="2020" name="mSystems">
        <title>Genome- and Community-Level Interaction Insights into Carbon Utilization and Element Cycling Functions of Hydrothermarchaeota in Hydrothermal Sediment.</title>
        <authorList>
            <person name="Zhou Z."/>
            <person name="Liu Y."/>
            <person name="Xu W."/>
            <person name="Pan J."/>
            <person name="Luo Z.H."/>
            <person name="Li M."/>
        </authorList>
    </citation>
    <scope>NUCLEOTIDE SEQUENCE [LARGE SCALE GENOMIC DNA]</scope>
    <source>
        <strain evidence="12">SpSt-774</strain>
    </source>
</reference>
<evidence type="ECO:0000256" key="8">
    <source>
        <dbReference type="ARBA" id="ARBA00051245"/>
    </source>
</evidence>
<dbReference type="PANTHER" id="PTHR32309:SF13">
    <property type="entry name" value="FERRIC ENTEROBACTIN TRANSPORT PROTEIN FEPE"/>
    <property type="match status" value="1"/>
</dbReference>
<feature type="transmembrane region" description="Helical" evidence="10">
    <location>
        <begin position="32"/>
        <end position="50"/>
    </location>
</feature>
<dbReference type="InterPro" id="IPR050445">
    <property type="entry name" value="Bact_polysacc_biosynth/exp"/>
</dbReference>
<name>A0A7C4TH03_UNCW3</name>
<dbReference type="Gene3D" id="3.40.50.300">
    <property type="entry name" value="P-loop containing nucleotide triphosphate hydrolases"/>
    <property type="match status" value="1"/>
</dbReference>
<feature type="domain" description="AAA" evidence="11">
    <location>
        <begin position="631"/>
        <end position="786"/>
    </location>
</feature>
<sequence>MMNNHSLKGLSIEAPTFQPRDLLAILYRRRELFFILSIPFFIGVLIYRLSRPYTPIYVASFDIAIKKEQPIEGIFSQYGPQNVQTTTITQRIVSNLLSVNFTRKVVDSLSLFVVTKEKNHNIEFEARYKTDFEKPLGPYKLEISNNRYRLLKGETIVKDGDIGEEIDLGYLSFRIKPLEKINRESFLTLTFFPRDRIALSLRNSISINVLEAGKIDKGIGSGGLPGSGEGVARRLITGNPDIDISGILRINVYWGNPKDALNIARILSNQIIKEDIEEKSLQYVQSRNFIETQLELYKNRLNELEQEIRVFKEKNRIADLGAKTQSLITQISTLESQRNQIVIEENVIKKLIDFINTKQDTLPNLATNLISSSVQQLYSQLFQAAAELKAISSEYAYEHPKVVEIKSKIDGLKGQLKEEIARRMSSIKTELEGIDAQINQLQTKLENMPEAEINLARLERDRETSEKLYTFFAEKLEEIRVQEAGVTSDLKIINPPISTNRPINTRGRMTSFLFALVISLFVGCAGVVIAEYFDTAIRDVEVIKNKVGLPVYGSIPALGGYQQILRGFERWTRRIGLKRHRRSELKLRTISFDPSDIDFEAFRKLAVNLEFGSPEKEYRAIYLTSPGPEDGKTFVTFNLGLVIGAVGKKVIIVDTDFRKKREHLTDLAHLRKKSGLFEVLQGRLDLKDAIFEFLPPANEVQGLEQSSRKDAQNELVNKVYVLPLGSIPPNPFLFLESTRMEEVLKELKREYDYVIIDGLPALLFADASYIAKISDGVLIVARYGKTTVKELEESRDILNHAKANIIGAVVNNIPYTRDTYYYHYYHKYYSKYYYSKSSATRNS</sequence>
<dbReference type="InterPro" id="IPR005702">
    <property type="entry name" value="Wzc-like_C"/>
</dbReference>
<organism evidence="12">
    <name type="scientific">candidate division WOR-3 bacterium</name>
    <dbReference type="NCBI Taxonomy" id="2052148"/>
    <lineage>
        <taxon>Bacteria</taxon>
        <taxon>Bacteria division WOR-3</taxon>
    </lineage>
</organism>
<protein>
    <recommendedName>
        <fullName evidence="2">non-specific protein-tyrosine kinase</fullName>
        <ecNumber evidence="2">2.7.10.2</ecNumber>
    </recommendedName>
</protein>
<dbReference type="EMBL" id="DTGZ01000092">
    <property type="protein sequence ID" value="HGV97643.1"/>
    <property type="molecule type" value="Genomic_DNA"/>
</dbReference>
<comment type="caution">
    <text evidence="12">The sequence shown here is derived from an EMBL/GenBank/DDBJ whole genome shotgun (WGS) entry which is preliminary data.</text>
</comment>
<keyword evidence="10" id="KW-0472">Membrane</keyword>
<feature type="coiled-coil region" evidence="9">
    <location>
        <begin position="424"/>
        <end position="468"/>
    </location>
</feature>
<evidence type="ECO:0000256" key="2">
    <source>
        <dbReference type="ARBA" id="ARBA00011903"/>
    </source>
</evidence>
<dbReference type="SUPFAM" id="SSF52540">
    <property type="entry name" value="P-loop containing nucleoside triphosphate hydrolases"/>
    <property type="match status" value="1"/>
</dbReference>
<evidence type="ECO:0000256" key="3">
    <source>
        <dbReference type="ARBA" id="ARBA00022679"/>
    </source>
</evidence>
<keyword evidence="5" id="KW-0418">Kinase</keyword>
<dbReference type="InterPro" id="IPR025669">
    <property type="entry name" value="AAA_dom"/>
</dbReference>
<evidence type="ECO:0000259" key="11">
    <source>
        <dbReference type="Pfam" id="PF13614"/>
    </source>
</evidence>
<feature type="transmembrane region" description="Helical" evidence="10">
    <location>
        <begin position="511"/>
        <end position="533"/>
    </location>
</feature>
<evidence type="ECO:0000256" key="10">
    <source>
        <dbReference type="SAM" id="Phobius"/>
    </source>
</evidence>
<keyword evidence="10" id="KW-0812">Transmembrane</keyword>
<keyword evidence="10" id="KW-1133">Transmembrane helix</keyword>
<dbReference type="CDD" id="cd05387">
    <property type="entry name" value="BY-kinase"/>
    <property type="match status" value="1"/>
</dbReference>
<dbReference type="GO" id="GO:0004713">
    <property type="term" value="F:protein tyrosine kinase activity"/>
    <property type="evidence" value="ECO:0007669"/>
    <property type="project" value="TreeGrafter"/>
</dbReference>
<feature type="coiled-coil region" evidence="9">
    <location>
        <begin position="287"/>
        <end position="314"/>
    </location>
</feature>
<gene>
    <name evidence="12" type="ORF">ENV60_05040</name>
</gene>
<accession>A0A7C4TH03</accession>
<keyword evidence="6" id="KW-0067">ATP-binding</keyword>
<keyword evidence="3" id="KW-0808">Transferase</keyword>
<comment type="similarity">
    <text evidence="1">Belongs to the CpsD/CapB family.</text>
</comment>
<evidence type="ECO:0000313" key="12">
    <source>
        <dbReference type="EMBL" id="HGV97643.1"/>
    </source>
</evidence>
<proteinExistence type="inferred from homology"/>
<dbReference type="Pfam" id="PF13614">
    <property type="entry name" value="AAA_31"/>
    <property type="match status" value="1"/>
</dbReference>
<evidence type="ECO:0000256" key="9">
    <source>
        <dbReference type="SAM" id="Coils"/>
    </source>
</evidence>